<comment type="caution">
    <text evidence="1">The sequence shown here is derived from an EMBL/GenBank/DDBJ whole genome shotgun (WGS) entry which is preliminary data.</text>
</comment>
<keyword evidence="2" id="KW-1185">Reference proteome</keyword>
<organism evidence="1 2">
    <name type="scientific">Bradyrhizobium retamae</name>
    <dbReference type="NCBI Taxonomy" id="1300035"/>
    <lineage>
        <taxon>Bacteria</taxon>
        <taxon>Pseudomonadati</taxon>
        <taxon>Pseudomonadota</taxon>
        <taxon>Alphaproteobacteria</taxon>
        <taxon>Hyphomicrobiales</taxon>
        <taxon>Nitrobacteraceae</taxon>
        <taxon>Bradyrhizobium</taxon>
    </lineage>
</organism>
<name>A0A0R3N5Q1_9BRAD</name>
<evidence type="ECO:0000313" key="2">
    <source>
        <dbReference type="Proteomes" id="UP000052023"/>
    </source>
</evidence>
<protein>
    <submittedName>
        <fullName evidence="1">Uncharacterized protein</fullName>
    </submittedName>
</protein>
<evidence type="ECO:0000313" key="1">
    <source>
        <dbReference type="EMBL" id="KRR27502.1"/>
    </source>
</evidence>
<dbReference type="OrthoDB" id="9930658at2"/>
<reference evidence="1 2" key="1">
    <citation type="submission" date="2014-03" db="EMBL/GenBank/DDBJ databases">
        <title>Bradyrhizobium valentinum sp. nov., isolated from effective nodules of Lupinus mariae-josephae, a lupine endemic of basic-lime soils in Eastern Spain.</title>
        <authorList>
            <person name="Duran D."/>
            <person name="Rey L."/>
            <person name="Navarro A."/>
            <person name="Busquets A."/>
            <person name="Imperial J."/>
            <person name="Ruiz-Argueso T."/>
        </authorList>
    </citation>
    <scope>NUCLEOTIDE SEQUENCE [LARGE SCALE GENOMIC DNA]</scope>
    <source>
        <strain evidence="1 2">Ro19</strain>
    </source>
</reference>
<dbReference type="Proteomes" id="UP000052023">
    <property type="component" value="Unassembled WGS sequence"/>
</dbReference>
<sequence length="191" mass="20575">MDTPLMTVDQIEEQIGAARERLAVLDQQAQSFALPAVAGDQDAAASLARINADVRQITADVSVLARAKLTIEQQQMKASEAEVTAYHLRHFEIAQDHAAAIVKLASRADDLVAQFKAVFAEMSATERKIWKALREASAPPSDAVVGRKNLGQFAIASLTAFTTGIDRYGQTRAVADVAAKAWADLLKSDDI</sequence>
<dbReference type="EMBL" id="LLYA01000112">
    <property type="protein sequence ID" value="KRR27502.1"/>
    <property type="molecule type" value="Genomic_DNA"/>
</dbReference>
<gene>
    <name evidence="1" type="ORF">CQ13_03630</name>
</gene>
<dbReference type="RefSeq" id="WP_057843351.1">
    <property type="nucleotide sequence ID" value="NZ_LLYA01000112.1"/>
</dbReference>
<dbReference type="AlphaFoldDB" id="A0A0R3N5Q1"/>
<proteinExistence type="predicted"/>
<accession>A0A0R3N5Q1</accession>